<sequence>MSRLTPADKLAHPFEDLDKKTQSIEKGFYCSAHWYIIHNRGILVY</sequence>
<reference evidence="2" key="1">
    <citation type="submission" date="2009-12" db="EMBL/GenBank/DDBJ databases">
        <title>Complete sequence of Treponema azotonutricium strain ZAS-9.</title>
        <authorList>
            <person name="Tetu S.G."/>
            <person name="Matson E."/>
            <person name="Ren Q."/>
            <person name="Seshadri R."/>
            <person name="Elbourne L."/>
            <person name="Hassan K.A."/>
            <person name="Durkin A."/>
            <person name="Radune D."/>
            <person name="Mohamoud Y."/>
            <person name="Shay R."/>
            <person name="Jin S."/>
            <person name="Zhang X."/>
            <person name="Lucey K."/>
            <person name="Ballor N.R."/>
            <person name="Ottesen E."/>
            <person name="Rosenthal R."/>
            <person name="Allen A."/>
            <person name="Leadbetter J.R."/>
            <person name="Paulsen I.T."/>
        </authorList>
    </citation>
    <scope>NUCLEOTIDE SEQUENCE [LARGE SCALE GENOMIC DNA]</scope>
    <source>
        <strain evidence="2">ATCC BAA-888 / DSM 13862 / ZAS-9</strain>
    </source>
</reference>
<reference evidence="1 2" key="2">
    <citation type="journal article" date="2011" name="ISME J.">
        <title>RNA-seq reveals cooperative metabolic interactions between two termite-gut spirochete species in co-culture.</title>
        <authorList>
            <person name="Rosenthal A.Z."/>
            <person name="Matson E.G."/>
            <person name="Eldar A."/>
            <person name="Leadbetter J.R."/>
        </authorList>
    </citation>
    <scope>NUCLEOTIDE SEQUENCE [LARGE SCALE GENOMIC DNA]</scope>
    <source>
        <strain evidence="2">ATCC BAA-888 / DSM 13862 / ZAS-9</strain>
    </source>
</reference>
<dbReference type="Proteomes" id="UP000009222">
    <property type="component" value="Chromosome"/>
</dbReference>
<gene>
    <name evidence="1" type="ordered locus">TREAZ_3363</name>
</gene>
<dbReference type="InParanoid" id="F5Y8F7"/>
<evidence type="ECO:0000313" key="1">
    <source>
        <dbReference type="EMBL" id="AEF81503.1"/>
    </source>
</evidence>
<evidence type="ECO:0000313" key="2">
    <source>
        <dbReference type="Proteomes" id="UP000009222"/>
    </source>
</evidence>
<dbReference type="AlphaFoldDB" id="F5Y8F7"/>
<keyword evidence="2" id="KW-1185">Reference proteome</keyword>
<proteinExistence type="predicted"/>
<accession>F5Y8F7</accession>
<dbReference type="KEGG" id="taz:TREAZ_3363"/>
<name>F5Y8F7_LEAAZ</name>
<organism evidence="1 2">
    <name type="scientific">Leadbettera azotonutricia (strain ATCC BAA-888 / DSM 13862 / ZAS-9)</name>
    <name type="common">Treponema azotonutricium</name>
    <dbReference type="NCBI Taxonomy" id="545695"/>
    <lineage>
        <taxon>Bacteria</taxon>
        <taxon>Pseudomonadati</taxon>
        <taxon>Spirochaetota</taxon>
        <taxon>Spirochaetia</taxon>
        <taxon>Spirochaetales</taxon>
        <taxon>Breznakiellaceae</taxon>
        <taxon>Leadbettera</taxon>
    </lineage>
</organism>
<dbReference type="EMBL" id="CP001841">
    <property type="protein sequence ID" value="AEF81503.1"/>
    <property type="molecule type" value="Genomic_DNA"/>
</dbReference>
<dbReference type="HOGENOM" id="CLU_3206535_0_0_12"/>
<protein>
    <submittedName>
        <fullName evidence="1">Uncharacterized protein</fullName>
    </submittedName>
</protein>